<sequence length="79" mass="9432">MTEFSREQLLEILENEFLSTSEAYEMLGITKPAFMSLVKRGKIEQIDKRGAKLYLKRDIMQRLEEQGSLRKKFRPYDEE</sequence>
<dbReference type="Proteomes" id="UP000199735">
    <property type="component" value="Unassembled WGS sequence"/>
</dbReference>
<protein>
    <recommendedName>
        <fullName evidence="1">Helix-turn-helix domain-containing protein</fullName>
    </recommendedName>
</protein>
<dbReference type="Pfam" id="PF12728">
    <property type="entry name" value="HTH_17"/>
    <property type="match status" value="1"/>
</dbReference>
<dbReference type="InterPro" id="IPR041657">
    <property type="entry name" value="HTH_17"/>
</dbReference>
<dbReference type="EMBL" id="FOCD01000006">
    <property type="protein sequence ID" value="SEO06678.1"/>
    <property type="molecule type" value="Genomic_DNA"/>
</dbReference>
<reference evidence="2 3" key="1">
    <citation type="submission" date="2016-10" db="EMBL/GenBank/DDBJ databases">
        <authorList>
            <person name="Varghese N."/>
            <person name="Submissions S."/>
        </authorList>
    </citation>
    <scope>NUCLEOTIDE SEQUENCE [LARGE SCALE GENOMIC DNA]</scope>
    <source>
        <strain evidence="2 3">DSM 21619</strain>
    </source>
</reference>
<comment type="caution">
    <text evidence="2">The sequence shown here is derived from an EMBL/GenBank/DDBJ whole genome shotgun (WGS) entry which is preliminary data.</text>
</comment>
<evidence type="ECO:0000259" key="1">
    <source>
        <dbReference type="Pfam" id="PF12728"/>
    </source>
</evidence>
<organism evidence="2 3">
    <name type="scientific">Terribacillus saccharophilus</name>
    <dbReference type="NCBI Taxonomy" id="361277"/>
    <lineage>
        <taxon>Bacteria</taxon>
        <taxon>Bacillati</taxon>
        <taxon>Bacillota</taxon>
        <taxon>Bacilli</taxon>
        <taxon>Bacillales</taxon>
        <taxon>Bacillaceae</taxon>
        <taxon>Terribacillus</taxon>
    </lineage>
</organism>
<gene>
    <name evidence="2" type="ORF">SAMN04489762_3399</name>
</gene>
<evidence type="ECO:0000313" key="2">
    <source>
        <dbReference type="EMBL" id="SEO06678.1"/>
    </source>
</evidence>
<proteinExistence type="predicted"/>
<dbReference type="AlphaFoldDB" id="A0AAX2EJN6"/>
<name>A0AAX2EJN6_9BACI</name>
<evidence type="ECO:0000313" key="3">
    <source>
        <dbReference type="Proteomes" id="UP000199735"/>
    </source>
</evidence>
<dbReference type="RefSeq" id="WP_093881509.1">
    <property type="nucleotide sequence ID" value="NZ_FOCD01000006.1"/>
</dbReference>
<accession>A0AAX2EJN6</accession>
<feature type="domain" description="Helix-turn-helix" evidence="1">
    <location>
        <begin position="17"/>
        <end position="66"/>
    </location>
</feature>